<dbReference type="PANTHER" id="PTHR11214:SF378">
    <property type="entry name" value="BETA-1,3-GALACTOSYLTRANSFERASE 4"/>
    <property type="match status" value="1"/>
</dbReference>
<name>A0AAD1T3T0_PELCU</name>
<protein>
    <recommendedName>
        <fullName evidence="13">Hexosyltransferase</fullName>
        <ecNumber evidence="13">2.4.1.-</ecNumber>
    </recommendedName>
</protein>
<reference evidence="14" key="1">
    <citation type="submission" date="2022-03" db="EMBL/GenBank/DDBJ databases">
        <authorList>
            <person name="Alioto T."/>
            <person name="Alioto T."/>
            <person name="Gomez Garrido J."/>
        </authorList>
    </citation>
    <scope>NUCLEOTIDE SEQUENCE</scope>
</reference>
<dbReference type="InterPro" id="IPR002659">
    <property type="entry name" value="Glyco_trans_31"/>
</dbReference>
<evidence type="ECO:0000256" key="2">
    <source>
        <dbReference type="ARBA" id="ARBA00004922"/>
    </source>
</evidence>
<evidence type="ECO:0000256" key="7">
    <source>
        <dbReference type="ARBA" id="ARBA00022968"/>
    </source>
</evidence>
<keyword evidence="4 13" id="KW-0328">Glycosyltransferase</keyword>
<keyword evidence="7 13" id="KW-0735">Signal-anchor</keyword>
<evidence type="ECO:0000256" key="1">
    <source>
        <dbReference type="ARBA" id="ARBA00004323"/>
    </source>
</evidence>
<dbReference type="FunFam" id="3.90.550.50:FF:000001">
    <property type="entry name" value="Hexosyltransferase"/>
    <property type="match status" value="1"/>
</dbReference>
<dbReference type="EC" id="2.4.1.-" evidence="13"/>
<dbReference type="Proteomes" id="UP001295444">
    <property type="component" value="Chromosome 09"/>
</dbReference>
<keyword evidence="5" id="KW-0808">Transferase</keyword>
<keyword evidence="15" id="KW-1185">Reference proteome</keyword>
<organism evidence="14 15">
    <name type="scientific">Pelobates cultripes</name>
    <name type="common">Western spadefoot toad</name>
    <dbReference type="NCBI Taxonomy" id="61616"/>
    <lineage>
        <taxon>Eukaryota</taxon>
        <taxon>Metazoa</taxon>
        <taxon>Chordata</taxon>
        <taxon>Craniata</taxon>
        <taxon>Vertebrata</taxon>
        <taxon>Euteleostomi</taxon>
        <taxon>Amphibia</taxon>
        <taxon>Batrachia</taxon>
        <taxon>Anura</taxon>
        <taxon>Pelobatoidea</taxon>
        <taxon>Pelobatidae</taxon>
        <taxon>Pelobates</taxon>
    </lineage>
</organism>
<keyword evidence="12" id="KW-0325">Glycoprotein</keyword>
<evidence type="ECO:0000256" key="10">
    <source>
        <dbReference type="ARBA" id="ARBA00023098"/>
    </source>
</evidence>
<dbReference type="GO" id="GO:0000139">
    <property type="term" value="C:Golgi membrane"/>
    <property type="evidence" value="ECO:0007669"/>
    <property type="project" value="UniProtKB-SubCell"/>
</dbReference>
<comment type="subcellular location">
    <subcellularLocation>
        <location evidence="1 13">Golgi apparatus membrane</location>
        <topology evidence="1 13">Single-pass type II membrane protein</topology>
    </subcellularLocation>
</comment>
<dbReference type="GO" id="GO:0006629">
    <property type="term" value="P:lipid metabolic process"/>
    <property type="evidence" value="ECO:0007669"/>
    <property type="project" value="UniProtKB-KW"/>
</dbReference>
<proteinExistence type="inferred from homology"/>
<evidence type="ECO:0000256" key="4">
    <source>
        <dbReference type="ARBA" id="ARBA00022676"/>
    </source>
</evidence>
<feature type="transmembrane region" description="Helical" evidence="13">
    <location>
        <begin position="21"/>
        <end position="40"/>
    </location>
</feature>
<comment type="similarity">
    <text evidence="3 13">Belongs to the glycosyltransferase 31 family.</text>
</comment>
<sequence>MLLYPNACLHFLRLACRRWSRLLLIITLVCPCFLILLFLGKLEEGFSYFLPLLISSPSHPSSTVALPHPLPPLLISPSNACSNSPFFLILVTSTPSHLNRRDAIRQSWGRLSTSLTLFLMGVPESQDEKAALVQEAGFHGDIIQAAFADTYRNLTVKTLVGLTWAVENCQNAKFLLKTDDDVFVNTPSLSDFLRVQKGPLYLGRIHWHVKPIRETYSRHYTSKDEYAGDYFPPYCSGTGYILSQEAAVLILQEQGRVPLLSLEDVYVGILASYAGIYPQHSARIAGSMMIPHQECCYRTMYTSHQVTPQGMSEAWAMLSKTEKEWCLGALLRCRISGTW</sequence>
<dbReference type="Gene3D" id="3.90.550.50">
    <property type="match status" value="1"/>
</dbReference>
<evidence type="ECO:0000256" key="6">
    <source>
        <dbReference type="ARBA" id="ARBA00022692"/>
    </source>
</evidence>
<accession>A0AAD1T3T0</accession>
<dbReference type="EMBL" id="OW240920">
    <property type="protein sequence ID" value="CAH2314567.1"/>
    <property type="molecule type" value="Genomic_DNA"/>
</dbReference>
<gene>
    <name evidence="14" type="ORF">PECUL_23A038298</name>
</gene>
<comment type="pathway">
    <text evidence="2">Protein modification; protein glycosylation.</text>
</comment>
<evidence type="ECO:0000256" key="12">
    <source>
        <dbReference type="ARBA" id="ARBA00023180"/>
    </source>
</evidence>
<keyword evidence="11 13" id="KW-0472">Membrane</keyword>
<keyword evidence="10" id="KW-0443">Lipid metabolism</keyword>
<dbReference type="Pfam" id="PF01762">
    <property type="entry name" value="Galactosyl_T"/>
    <property type="match status" value="1"/>
</dbReference>
<dbReference type="PANTHER" id="PTHR11214">
    <property type="entry name" value="BETA-1,3-N-ACETYLGLUCOSAMINYLTRANSFERASE"/>
    <property type="match status" value="1"/>
</dbReference>
<evidence type="ECO:0000313" key="15">
    <source>
        <dbReference type="Proteomes" id="UP001295444"/>
    </source>
</evidence>
<keyword evidence="6 13" id="KW-0812">Transmembrane</keyword>
<evidence type="ECO:0000256" key="13">
    <source>
        <dbReference type="RuleBase" id="RU363063"/>
    </source>
</evidence>
<evidence type="ECO:0000256" key="9">
    <source>
        <dbReference type="ARBA" id="ARBA00023034"/>
    </source>
</evidence>
<dbReference type="GO" id="GO:0006493">
    <property type="term" value="P:protein O-linked glycosylation"/>
    <property type="evidence" value="ECO:0007669"/>
    <property type="project" value="TreeGrafter"/>
</dbReference>
<evidence type="ECO:0000313" key="14">
    <source>
        <dbReference type="EMBL" id="CAH2314567.1"/>
    </source>
</evidence>
<evidence type="ECO:0000256" key="5">
    <source>
        <dbReference type="ARBA" id="ARBA00022679"/>
    </source>
</evidence>
<keyword evidence="9 13" id="KW-0333">Golgi apparatus</keyword>
<evidence type="ECO:0000256" key="11">
    <source>
        <dbReference type="ARBA" id="ARBA00023136"/>
    </source>
</evidence>
<keyword evidence="8 13" id="KW-1133">Transmembrane helix</keyword>
<dbReference type="AlphaFoldDB" id="A0AAD1T3T0"/>
<dbReference type="GO" id="GO:0016758">
    <property type="term" value="F:hexosyltransferase activity"/>
    <property type="evidence" value="ECO:0007669"/>
    <property type="project" value="InterPro"/>
</dbReference>
<evidence type="ECO:0000256" key="8">
    <source>
        <dbReference type="ARBA" id="ARBA00022989"/>
    </source>
</evidence>
<evidence type="ECO:0000256" key="3">
    <source>
        <dbReference type="ARBA" id="ARBA00008661"/>
    </source>
</evidence>